<dbReference type="AlphaFoldDB" id="A0A8B7Z3K7"/>
<keyword evidence="3" id="KW-1185">Reference proteome</keyword>
<protein>
    <submittedName>
        <fullName evidence="4">Retinol dehydrogenase 7-like</fullName>
    </submittedName>
</protein>
<evidence type="ECO:0000313" key="3">
    <source>
        <dbReference type="Proteomes" id="UP000694845"/>
    </source>
</evidence>
<dbReference type="PROSITE" id="PS00061">
    <property type="entry name" value="ADH_SHORT"/>
    <property type="match status" value="1"/>
</dbReference>
<evidence type="ECO:0000256" key="2">
    <source>
        <dbReference type="RuleBase" id="RU000363"/>
    </source>
</evidence>
<sequence>MLVLVGAAAAVFACLVLIVLLDRIYLDTSGRYVLITGCDTGFGNLLARNLDKRRGCCVIAACLTEEGRDTLKRVASPRLTTLRLDVTSSESIRDARDAVEALIPEGKGLWGLVNNAGIISPLGPYHWLNREDISKVLQVNLIGAIEVTNMLYPLIRVAGGRIVNVSSAVALFPSSGTIYTASKAGIEAFSDNIRCDMKQSDVSVHIIEPGAFQGTFSDTDAMKRRMDTAWGRLPQAEKDHFGGDIAREAMQLLIVDALRMASPKLHEVTDAMEHALCARFPWRRYLPGLDAKFFYKPMSLLPAFLADRIYSVLFRQALESKKEVVRKAKAISKSD</sequence>
<evidence type="ECO:0000256" key="1">
    <source>
        <dbReference type="ARBA" id="ARBA00023002"/>
    </source>
</evidence>
<dbReference type="InterPro" id="IPR036291">
    <property type="entry name" value="NAD(P)-bd_dom_sf"/>
</dbReference>
<keyword evidence="1" id="KW-0560">Oxidoreductase</keyword>
<dbReference type="GO" id="GO:0016491">
    <property type="term" value="F:oxidoreductase activity"/>
    <property type="evidence" value="ECO:0007669"/>
    <property type="project" value="UniProtKB-KW"/>
</dbReference>
<dbReference type="PANTHER" id="PTHR43313">
    <property type="entry name" value="SHORT-CHAIN DEHYDROGENASE/REDUCTASE FAMILY 9C"/>
    <property type="match status" value="1"/>
</dbReference>
<dbReference type="PANTHER" id="PTHR43313:SF48">
    <property type="match status" value="1"/>
</dbReference>
<dbReference type="Gene3D" id="3.40.50.720">
    <property type="entry name" value="NAD(P)-binding Rossmann-like Domain"/>
    <property type="match status" value="1"/>
</dbReference>
<name>A0A8B7Z3K7_ACAPL</name>
<proteinExistence type="inferred from homology"/>
<evidence type="ECO:0000313" key="4">
    <source>
        <dbReference type="RefSeq" id="XP_022099537.1"/>
    </source>
</evidence>
<dbReference type="InterPro" id="IPR020904">
    <property type="entry name" value="Sc_DH/Rdtase_CS"/>
</dbReference>
<dbReference type="Proteomes" id="UP000694845">
    <property type="component" value="Unplaced"/>
</dbReference>
<dbReference type="Pfam" id="PF00106">
    <property type="entry name" value="adh_short"/>
    <property type="match status" value="1"/>
</dbReference>
<dbReference type="OrthoDB" id="5296at2759"/>
<reference evidence="4" key="1">
    <citation type="submission" date="2025-08" db="UniProtKB">
        <authorList>
            <consortium name="RefSeq"/>
        </authorList>
    </citation>
    <scope>IDENTIFICATION</scope>
</reference>
<dbReference type="GO" id="GO:0008202">
    <property type="term" value="P:steroid metabolic process"/>
    <property type="evidence" value="ECO:0007669"/>
    <property type="project" value="TreeGrafter"/>
</dbReference>
<dbReference type="KEGG" id="aplc:110984051"/>
<gene>
    <name evidence="4" type="primary">LOC110984051</name>
</gene>
<dbReference type="OMA" id="LCRSAPK"/>
<dbReference type="PRINTS" id="PR00081">
    <property type="entry name" value="GDHRDH"/>
</dbReference>
<dbReference type="GeneID" id="110984051"/>
<dbReference type="SUPFAM" id="SSF51735">
    <property type="entry name" value="NAD(P)-binding Rossmann-fold domains"/>
    <property type="match status" value="1"/>
</dbReference>
<organism evidence="3 4">
    <name type="scientific">Acanthaster planci</name>
    <name type="common">Crown-of-thorns starfish</name>
    <dbReference type="NCBI Taxonomy" id="133434"/>
    <lineage>
        <taxon>Eukaryota</taxon>
        <taxon>Metazoa</taxon>
        <taxon>Echinodermata</taxon>
        <taxon>Eleutherozoa</taxon>
        <taxon>Asterozoa</taxon>
        <taxon>Asteroidea</taxon>
        <taxon>Valvatacea</taxon>
        <taxon>Valvatida</taxon>
        <taxon>Acanthasteridae</taxon>
        <taxon>Acanthaster</taxon>
    </lineage>
</organism>
<dbReference type="RefSeq" id="XP_022099537.1">
    <property type="nucleotide sequence ID" value="XM_022243845.1"/>
</dbReference>
<comment type="similarity">
    <text evidence="2">Belongs to the short-chain dehydrogenases/reductases (SDR) family.</text>
</comment>
<accession>A0A8B7Z3K7</accession>
<dbReference type="PRINTS" id="PR00080">
    <property type="entry name" value="SDRFAMILY"/>
</dbReference>
<dbReference type="InterPro" id="IPR002347">
    <property type="entry name" value="SDR_fam"/>
</dbReference>